<dbReference type="PANTHER" id="PTHR42734">
    <property type="entry name" value="METAL TRANSPORT SYSTEM ATP-BINDING PROTEIN TM_0124-RELATED"/>
    <property type="match status" value="1"/>
</dbReference>
<dbReference type="RefSeq" id="WP_114296402.1">
    <property type="nucleotide sequence ID" value="NZ_QPJT01000003.1"/>
</dbReference>
<evidence type="ECO:0000313" key="5">
    <source>
        <dbReference type="EMBL" id="RCX19327.1"/>
    </source>
</evidence>
<dbReference type="Pfam" id="PF00005">
    <property type="entry name" value="ABC_tran"/>
    <property type="match status" value="1"/>
</dbReference>
<dbReference type="PROSITE" id="PS00211">
    <property type="entry name" value="ABC_TRANSPORTER_1"/>
    <property type="match status" value="1"/>
</dbReference>
<keyword evidence="1" id="KW-0813">Transport</keyword>
<dbReference type="AlphaFoldDB" id="A0A369BFS5"/>
<dbReference type="Gene3D" id="3.40.50.300">
    <property type="entry name" value="P-loop containing nucleotide triphosphate hydrolases"/>
    <property type="match status" value="1"/>
</dbReference>
<evidence type="ECO:0000256" key="2">
    <source>
        <dbReference type="ARBA" id="ARBA00022741"/>
    </source>
</evidence>
<accession>A0A369BFS5</accession>
<dbReference type="InterPro" id="IPR003593">
    <property type="entry name" value="AAA+_ATPase"/>
</dbReference>
<dbReference type="InterPro" id="IPR017871">
    <property type="entry name" value="ABC_transporter-like_CS"/>
</dbReference>
<dbReference type="EMBL" id="QPJT01000003">
    <property type="protein sequence ID" value="RCX19327.1"/>
    <property type="molecule type" value="Genomic_DNA"/>
</dbReference>
<dbReference type="InterPro" id="IPR027417">
    <property type="entry name" value="P-loop_NTPase"/>
</dbReference>
<dbReference type="InterPro" id="IPR003439">
    <property type="entry name" value="ABC_transporter-like_ATP-bd"/>
</dbReference>
<gene>
    <name evidence="5" type="ORF">DFR58_10372</name>
</gene>
<dbReference type="GO" id="GO:0016887">
    <property type="term" value="F:ATP hydrolysis activity"/>
    <property type="evidence" value="ECO:0007669"/>
    <property type="project" value="InterPro"/>
</dbReference>
<sequence>MIFEVKNGYFHYPRTEQQVLQDISLCVGSGRILSILGANGVGKTTLLRCMMGLLKWDRGESLVDGIPLHHIPGRELWQKIAYVPQAKNSVFSYTAKEMVTLGRSAHLKMFEQPGAREHELALSCMEAVGIVHLRDKKCNEMSGGELQMVLIARALTAEPSMLVLDEPESNLDFNNQMTVLSCIKELSCQRGISVVINTHYPDHALQIADEALLLNRDGSCEYGSCADVITEKNLHRTFSVRVCIRDVDVETQIYRCVIPVSQNKQSKKHILNKA</sequence>
<dbReference type="GO" id="GO:0005524">
    <property type="term" value="F:ATP binding"/>
    <property type="evidence" value="ECO:0007669"/>
    <property type="project" value="UniProtKB-KW"/>
</dbReference>
<dbReference type="OrthoDB" id="9799337at2"/>
<proteinExistence type="predicted"/>
<dbReference type="SUPFAM" id="SSF52540">
    <property type="entry name" value="P-loop containing nucleoside triphosphate hydrolases"/>
    <property type="match status" value="1"/>
</dbReference>
<evidence type="ECO:0000256" key="1">
    <source>
        <dbReference type="ARBA" id="ARBA00022448"/>
    </source>
</evidence>
<comment type="caution">
    <text evidence="5">The sequence shown here is derived from an EMBL/GenBank/DDBJ whole genome shotgun (WGS) entry which is preliminary data.</text>
</comment>
<organism evidence="5 6">
    <name type="scientific">Anaerobacterium chartisolvens</name>
    <dbReference type="NCBI Taxonomy" id="1297424"/>
    <lineage>
        <taxon>Bacteria</taxon>
        <taxon>Bacillati</taxon>
        <taxon>Bacillota</taxon>
        <taxon>Clostridia</taxon>
        <taxon>Eubacteriales</taxon>
        <taxon>Oscillospiraceae</taxon>
        <taxon>Anaerobacterium</taxon>
    </lineage>
</organism>
<dbReference type="PROSITE" id="PS50893">
    <property type="entry name" value="ABC_TRANSPORTER_2"/>
    <property type="match status" value="1"/>
</dbReference>
<name>A0A369BFS5_9FIRM</name>
<dbReference type="Proteomes" id="UP000253034">
    <property type="component" value="Unassembled WGS sequence"/>
</dbReference>
<reference evidence="5 6" key="1">
    <citation type="submission" date="2018-07" db="EMBL/GenBank/DDBJ databases">
        <title>Genomic Encyclopedia of Type Strains, Phase IV (KMG-IV): sequencing the most valuable type-strain genomes for metagenomic binning, comparative biology and taxonomic classification.</title>
        <authorList>
            <person name="Goeker M."/>
        </authorList>
    </citation>
    <scope>NUCLEOTIDE SEQUENCE [LARGE SCALE GENOMIC DNA]</scope>
    <source>
        <strain evidence="5 6">DSM 27016</strain>
    </source>
</reference>
<keyword evidence="3 5" id="KW-0067">ATP-binding</keyword>
<evidence type="ECO:0000259" key="4">
    <source>
        <dbReference type="PROSITE" id="PS50893"/>
    </source>
</evidence>
<evidence type="ECO:0000313" key="6">
    <source>
        <dbReference type="Proteomes" id="UP000253034"/>
    </source>
</evidence>
<protein>
    <submittedName>
        <fullName evidence="5">Iron complex transport system ATP-binding protein</fullName>
    </submittedName>
</protein>
<dbReference type="CDD" id="cd03214">
    <property type="entry name" value="ABC_Iron-Siderophores_B12_Hemin"/>
    <property type="match status" value="1"/>
</dbReference>
<evidence type="ECO:0000256" key="3">
    <source>
        <dbReference type="ARBA" id="ARBA00022840"/>
    </source>
</evidence>
<dbReference type="SMART" id="SM00382">
    <property type="entry name" value="AAA"/>
    <property type="match status" value="1"/>
</dbReference>
<feature type="domain" description="ABC transporter" evidence="4">
    <location>
        <begin position="3"/>
        <end position="241"/>
    </location>
</feature>
<keyword evidence="6" id="KW-1185">Reference proteome</keyword>
<dbReference type="FunFam" id="3.40.50.300:FF:000134">
    <property type="entry name" value="Iron-enterobactin ABC transporter ATP-binding protein"/>
    <property type="match status" value="1"/>
</dbReference>
<keyword evidence="2" id="KW-0547">Nucleotide-binding</keyword>
<dbReference type="InterPro" id="IPR050153">
    <property type="entry name" value="Metal_Ion_Import_ABC"/>
</dbReference>
<dbReference type="PANTHER" id="PTHR42734:SF19">
    <property type="entry name" value="IRON COMPOUNDS ABC TRANSPORTER, ATP-BINDING PROTEIN"/>
    <property type="match status" value="1"/>
</dbReference>